<reference evidence="4" key="1">
    <citation type="submission" date="2021-09" db="EMBL/GenBank/DDBJ databases">
        <authorList>
            <person name="Martin H S."/>
        </authorList>
    </citation>
    <scope>NUCLEOTIDE SEQUENCE</scope>
</reference>
<dbReference type="Pfam" id="PF12796">
    <property type="entry name" value="Ank_2"/>
    <property type="match status" value="2"/>
</dbReference>
<keyword evidence="2 3" id="KW-0040">ANK repeat</keyword>
<protein>
    <submittedName>
        <fullName evidence="4">(African queen) hypothetical protein</fullName>
    </submittedName>
</protein>
<dbReference type="AlphaFoldDB" id="A0A8J2QZC9"/>
<proteinExistence type="predicted"/>
<evidence type="ECO:0000256" key="2">
    <source>
        <dbReference type="ARBA" id="ARBA00023043"/>
    </source>
</evidence>
<dbReference type="OrthoDB" id="10254947at2759"/>
<dbReference type="PANTHER" id="PTHR24161:SF85">
    <property type="entry name" value="PALMITOYLTRANSFERASE HIP14"/>
    <property type="match status" value="1"/>
</dbReference>
<organism evidence="4 5">
    <name type="scientific">Danaus chrysippus</name>
    <name type="common">African queen</name>
    <dbReference type="NCBI Taxonomy" id="151541"/>
    <lineage>
        <taxon>Eukaryota</taxon>
        <taxon>Metazoa</taxon>
        <taxon>Ecdysozoa</taxon>
        <taxon>Arthropoda</taxon>
        <taxon>Hexapoda</taxon>
        <taxon>Insecta</taxon>
        <taxon>Pterygota</taxon>
        <taxon>Neoptera</taxon>
        <taxon>Endopterygota</taxon>
        <taxon>Lepidoptera</taxon>
        <taxon>Glossata</taxon>
        <taxon>Ditrysia</taxon>
        <taxon>Papilionoidea</taxon>
        <taxon>Nymphalidae</taxon>
        <taxon>Danainae</taxon>
        <taxon>Danaini</taxon>
        <taxon>Danaina</taxon>
        <taxon>Danaus</taxon>
        <taxon>Anosia</taxon>
    </lineage>
</organism>
<feature type="repeat" description="ANK" evidence="3">
    <location>
        <begin position="363"/>
        <end position="395"/>
    </location>
</feature>
<name>A0A8J2QZC9_9NEOP</name>
<dbReference type="Proteomes" id="UP000789524">
    <property type="component" value="Unassembled WGS sequence"/>
</dbReference>
<accession>A0A8J2QZC9</accession>
<dbReference type="InterPro" id="IPR036770">
    <property type="entry name" value="Ankyrin_rpt-contain_sf"/>
</dbReference>
<dbReference type="EMBL" id="CAKASE010000075">
    <property type="protein sequence ID" value="CAG9576968.1"/>
    <property type="molecule type" value="Genomic_DNA"/>
</dbReference>
<evidence type="ECO:0000313" key="4">
    <source>
        <dbReference type="EMBL" id="CAG9576968.1"/>
    </source>
</evidence>
<keyword evidence="5" id="KW-1185">Reference proteome</keyword>
<dbReference type="Gene3D" id="1.25.40.20">
    <property type="entry name" value="Ankyrin repeat-containing domain"/>
    <property type="match status" value="2"/>
</dbReference>
<dbReference type="SUPFAM" id="SSF48403">
    <property type="entry name" value="Ankyrin repeat"/>
    <property type="match status" value="1"/>
</dbReference>
<evidence type="ECO:0000256" key="3">
    <source>
        <dbReference type="PROSITE-ProRule" id="PRU00023"/>
    </source>
</evidence>
<dbReference type="PANTHER" id="PTHR24161">
    <property type="entry name" value="ANK_REP_REGION DOMAIN-CONTAINING PROTEIN-RELATED"/>
    <property type="match status" value="1"/>
</dbReference>
<comment type="caution">
    <text evidence="4">The sequence shown here is derived from an EMBL/GenBank/DDBJ whole genome shotgun (WGS) entry which is preliminary data.</text>
</comment>
<dbReference type="SMART" id="SM00248">
    <property type="entry name" value="ANK"/>
    <property type="match status" value="4"/>
</dbReference>
<gene>
    <name evidence="4" type="ORF">DCHRY22_LOCUS12136</name>
</gene>
<evidence type="ECO:0000313" key="5">
    <source>
        <dbReference type="Proteomes" id="UP000789524"/>
    </source>
</evidence>
<sequence length="758" mass="85617">MAETKITKLHKVSPILIKKNALKINTSCGNYDLLLRCVKNPPQLLIKEDEIFRSTGDDFLKGKYPNLILVNKLNVRNNTSQTIATYVQNSVSVKLTSDSIVKVIGQTNYDIVFSALCSIISLETRVQGILALLSSCKVTETTSTASQTVESSRDVFVKSKTQRNRRKKVSTYVITDHLMETSANEDVTERTDVIKDSDIKTECRNIDRTVENTENNTEFPELKHIVNEDSNISDISLGNLSLNSCHIPSIVENTNTLLNYIEDHTTQVSQRLIHLMDGTKLLLPGNPDNLHLATPEILKDLSSIQRGKLIWHQAFIDFKMCLERDEDDNLPLHWAVLNDDLDLLRRQCVVLRAHQHSLDIPAGNMTALQMALADSSHECTELLLRHGADVLLTNDEAKTALHLAAERDEQHTAVVLEHCRSRARLILKQHEVLWEDDFDDKTDEQLAEYLVNKMNVMCDEQGYTPLMLASKAGKHACVNLLARSAPYTINMGMPTCGNTALYLAVTEACGEAMNSDNKSKINENFMKTIEFLVTNGADPSIVNSYGSSVSDLLNEYNYHELSMLIANKMTSIKYFGGRMLEDFSSYMLLKNKCGGCDIKHVREPSKVYKKSEKIQPKKTMDCENVNNDQKQVSNANIVANSNQDNEYIKFDRPKPIKSNTRIDMTDREVLEPRKRAKTTIYKTLPVVKIVSFQNNTDKRFLVIKDSAKSNIVVNKQYSPIKILPKTNKQIKICPAKRNIQQYSNIPSKRSKNTEGNKT</sequence>
<dbReference type="InterPro" id="IPR002110">
    <property type="entry name" value="Ankyrin_rpt"/>
</dbReference>
<dbReference type="PROSITE" id="PS50088">
    <property type="entry name" value="ANK_REPEAT"/>
    <property type="match status" value="1"/>
</dbReference>
<evidence type="ECO:0000256" key="1">
    <source>
        <dbReference type="ARBA" id="ARBA00022737"/>
    </source>
</evidence>
<keyword evidence="1" id="KW-0677">Repeat</keyword>